<evidence type="ECO:0000259" key="1">
    <source>
        <dbReference type="Pfam" id="PF23571"/>
    </source>
</evidence>
<gene>
    <name evidence="3" type="ORF">GQN54_02935</name>
</gene>
<dbReference type="GO" id="GO:0005737">
    <property type="term" value="C:cytoplasm"/>
    <property type="evidence" value="ECO:0007669"/>
    <property type="project" value="TreeGrafter"/>
</dbReference>
<protein>
    <recommendedName>
        <fullName evidence="5">GH3 auxin-responsive promoter family protein</fullName>
    </recommendedName>
</protein>
<name>A0A6N9NK88_9FLAO</name>
<evidence type="ECO:0000313" key="3">
    <source>
        <dbReference type="EMBL" id="NBG65055.1"/>
    </source>
</evidence>
<evidence type="ECO:0000259" key="2">
    <source>
        <dbReference type="Pfam" id="PF23572"/>
    </source>
</evidence>
<dbReference type="Proteomes" id="UP000470771">
    <property type="component" value="Unassembled WGS sequence"/>
</dbReference>
<dbReference type="Pfam" id="PF23572">
    <property type="entry name" value="GH3_C"/>
    <property type="match status" value="1"/>
</dbReference>
<comment type="caution">
    <text evidence="3">The sequence shown here is derived from an EMBL/GenBank/DDBJ whole genome shotgun (WGS) entry which is preliminary data.</text>
</comment>
<dbReference type="Pfam" id="PF03321">
    <property type="entry name" value="GH3"/>
    <property type="match status" value="1"/>
</dbReference>
<keyword evidence="4" id="KW-1185">Reference proteome</keyword>
<dbReference type="InterPro" id="IPR004993">
    <property type="entry name" value="GH3"/>
</dbReference>
<proteinExistence type="predicted"/>
<dbReference type="InterPro" id="IPR042099">
    <property type="entry name" value="ANL_N_sf"/>
</dbReference>
<dbReference type="GO" id="GO:0016881">
    <property type="term" value="F:acid-amino acid ligase activity"/>
    <property type="evidence" value="ECO:0007669"/>
    <property type="project" value="TreeGrafter"/>
</dbReference>
<reference evidence="3 4" key="1">
    <citation type="submission" date="2019-12" db="EMBL/GenBank/DDBJ databases">
        <authorList>
            <person name="Zhao J."/>
        </authorList>
    </citation>
    <scope>NUCLEOTIDE SEQUENCE [LARGE SCALE GENOMIC DNA]</scope>
    <source>
        <strain evidence="3 4">S-15</strain>
    </source>
</reference>
<organism evidence="3 4">
    <name type="scientific">Acidiluteibacter ferrifornacis</name>
    <dbReference type="NCBI Taxonomy" id="2692424"/>
    <lineage>
        <taxon>Bacteria</taxon>
        <taxon>Pseudomonadati</taxon>
        <taxon>Bacteroidota</taxon>
        <taxon>Flavobacteriia</taxon>
        <taxon>Flavobacteriales</taxon>
        <taxon>Cryomorphaceae</taxon>
        <taxon>Acidiluteibacter</taxon>
    </lineage>
</organism>
<feature type="domain" description="GH3 middle" evidence="1">
    <location>
        <begin position="294"/>
        <end position="352"/>
    </location>
</feature>
<dbReference type="Gene3D" id="3.40.50.12780">
    <property type="entry name" value="N-terminal domain of ligase-like"/>
    <property type="match status" value="1"/>
</dbReference>
<dbReference type="InterPro" id="IPR055378">
    <property type="entry name" value="GH3_C"/>
</dbReference>
<evidence type="ECO:0008006" key="5">
    <source>
        <dbReference type="Google" id="ProtNLM"/>
    </source>
</evidence>
<dbReference type="PANTHER" id="PTHR31901:SF9">
    <property type="entry name" value="GH3 DOMAIN-CONTAINING PROTEIN"/>
    <property type="match status" value="1"/>
</dbReference>
<dbReference type="EMBL" id="WWNE01000003">
    <property type="protein sequence ID" value="NBG65055.1"/>
    <property type="molecule type" value="Genomic_DNA"/>
</dbReference>
<sequence>MGFKSLLSKPFAKIEVNKIKKWSADPIKTQEKQLKQLVEGAKNTKFGKDHGFDSIKTYQDFKRQVPITDYEGLKKYIDAIKSGESNVLWKGIPIYFCKTSGTTSGTKYIPITKESISNHIDAARNAILCYIEETGKADFVDHKMIFLQGSPELDTSGKIPTGRLSGIVAHHVPNYLQKNRMPSFKVNCIEDWETKVDAISKETLKENMALISGIPPWVQMYFERLIQLSGKKEVKDIFPKFSLFIYGGVNFAPYQSVFKKLIGKTVDSIELYPASEGFIAFQDSQREEGMLLNLNAGIFYEFIPADEFFDENPSRINLEDVQIGINYALILNTNAGLWGYNIGDTVKFVSTNPYRIIVSGRIKHFTSAFGEHVIAEEVESAINATSQIHQCSINDFHLAPQVNPKEGELPYHEWFIEFNQEPMDLIKFNADLDLQLQKRNSYYADLIQGNILRPLVIRKMKKNAFQDYMKSIGKLGGQNKLPRLANDRNIADQLINHNLS</sequence>
<dbReference type="Pfam" id="PF23571">
    <property type="entry name" value="GH3_M"/>
    <property type="match status" value="1"/>
</dbReference>
<dbReference type="AlphaFoldDB" id="A0A6N9NK88"/>
<evidence type="ECO:0000313" key="4">
    <source>
        <dbReference type="Proteomes" id="UP000470771"/>
    </source>
</evidence>
<dbReference type="InterPro" id="IPR055377">
    <property type="entry name" value="GH3_M"/>
</dbReference>
<feature type="domain" description="GH3 C-terminal" evidence="2">
    <location>
        <begin position="376"/>
        <end position="489"/>
    </location>
</feature>
<accession>A0A6N9NK88</accession>
<dbReference type="PANTHER" id="PTHR31901">
    <property type="entry name" value="GH3 DOMAIN-CONTAINING PROTEIN"/>
    <property type="match status" value="1"/>
</dbReference>
<dbReference type="RefSeq" id="WP_160631786.1">
    <property type="nucleotide sequence ID" value="NZ_WWNE01000003.1"/>
</dbReference>